<evidence type="ECO:0000313" key="9">
    <source>
        <dbReference type="Proteomes" id="UP000094389"/>
    </source>
</evidence>
<dbReference type="SMART" id="SM00396">
    <property type="entry name" value="ZnF_UBR1"/>
    <property type="match status" value="1"/>
</dbReference>
<keyword evidence="9" id="KW-1185">Reference proteome</keyword>
<dbReference type="RefSeq" id="XP_020069049.1">
    <property type="nucleotide sequence ID" value="XM_020216611.1"/>
</dbReference>
<dbReference type="OrthoDB" id="5795902at2759"/>
<reference evidence="7 9" key="3">
    <citation type="journal article" date="2016" name="Proc. Natl. Acad. Sci. U.S.A.">
        <title>Comparative genomics of biotechnologically important yeasts.</title>
        <authorList>
            <person name="Riley R."/>
            <person name="Haridas S."/>
            <person name="Wolfe K.H."/>
            <person name="Lopes M.R."/>
            <person name="Hittinger C.T."/>
            <person name="Goeker M."/>
            <person name="Salamov A.A."/>
            <person name="Wisecaver J.H."/>
            <person name="Long T.M."/>
            <person name="Calvey C.H."/>
            <person name="Aerts A.L."/>
            <person name="Barry K.W."/>
            <person name="Choi C."/>
            <person name="Clum A."/>
            <person name="Coughlan A.Y."/>
            <person name="Deshpande S."/>
            <person name="Douglass A.P."/>
            <person name="Hanson S.J."/>
            <person name="Klenk H.-P."/>
            <person name="LaButti K.M."/>
            <person name="Lapidus A."/>
            <person name="Lindquist E.A."/>
            <person name="Lipzen A.M."/>
            <person name="Meier-Kolthoff J.P."/>
            <person name="Ohm R.A."/>
            <person name="Otillar R.P."/>
            <person name="Pangilinan J.L."/>
            <person name="Peng Y."/>
            <person name="Rokas A."/>
            <person name="Rosa C.A."/>
            <person name="Scheuner C."/>
            <person name="Sibirny A.A."/>
            <person name="Slot J.C."/>
            <person name="Stielow J.B."/>
            <person name="Sun H."/>
            <person name="Kurtzman C.P."/>
            <person name="Blackwell M."/>
            <person name="Grigoriev I.V."/>
            <person name="Jeffries T.W."/>
        </authorList>
    </citation>
    <scope>NUCLEOTIDE SEQUENCE [LARGE SCALE GENOMIC DNA]</scope>
    <source>
        <strain evidence="9">ATCC 18201 / CBS 1600 / BCRC 20928 / JCM 3617 / NBRC 0987 / NRRL Y-1542</strain>
        <strain evidence="7">NRRL Y-1542</strain>
    </source>
</reference>
<dbReference type="Proteomes" id="UP000038830">
    <property type="component" value="Unassembled WGS sequence"/>
</dbReference>
<evidence type="ECO:0000313" key="7">
    <source>
        <dbReference type="EMBL" id="ODV72010.1"/>
    </source>
</evidence>
<evidence type="ECO:0000256" key="3">
    <source>
        <dbReference type="ARBA" id="ARBA00022833"/>
    </source>
</evidence>
<dbReference type="Proteomes" id="UP000094389">
    <property type="component" value="Unassembled WGS sequence"/>
</dbReference>
<reference evidence="8" key="2">
    <citation type="journal article" date="2015" name="J. Biotechnol.">
        <title>The structure of the Cyberlindnera jadinii genome and its relation to Candida utilis analyzed by the occurrence of single nucleotide polymorphisms.</title>
        <authorList>
            <person name="Rupp O."/>
            <person name="Brinkrolf K."/>
            <person name="Buerth C."/>
            <person name="Kunigo M."/>
            <person name="Schneider J."/>
            <person name="Jaenicke S."/>
            <person name="Goesmann A."/>
            <person name="Puehler A."/>
            <person name="Jaeger K.-E."/>
            <person name="Ernst J.F."/>
        </authorList>
    </citation>
    <scope>NUCLEOTIDE SEQUENCE [LARGE SCALE GENOMIC DNA]</scope>
    <source>
        <strain evidence="8">ATCC 18201 / CBS 1600 / BCRC 20928 / JCM 3617 / NBRC 0987 / NRRL Y-1542</strain>
    </source>
</reference>
<dbReference type="OMA" id="DCGTERQ"/>
<evidence type="ECO:0000313" key="8">
    <source>
        <dbReference type="Proteomes" id="UP000038830"/>
    </source>
</evidence>
<name>A0A0H5CGI3_CYBJN</name>
<dbReference type="AlphaFoldDB" id="A0A0H5CGI3"/>
<keyword evidence="2" id="KW-0863">Zinc-finger</keyword>
<dbReference type="EMBL" id="KV453937">
    <property type="protein sequence ID" value="ODV72010.1"/>
    <property type="molecule type" value="Genomic_DNA"/>
</dbReference>
<dbReference type="GO" id="GO:0008270">
    <property type="term" value="F:zinc ion binding"/>
    <property type="evidence" value="ECO:0007669"/>
    <property type="project" value="UniProtKB-KW"/>
</dbReference>
<reference evidence="6" key="1">
    <citation type="submission" date="2014-12" db="EMBL/GenBank/DDBJ databases">
        <authorList>
            <person name="Jaenicke S."/>
        </authorList>
    </citation>
    <scope>NUCLEOTIDE SEQUENCE [LARGE SCALE GENOMIC DNA]</scope>
    <source>
        <strain evidence="6">CBS1600</strain>
    </source>
</reference>
<dbReference type="GO" id="GO:0061630">
    <property type="term" value="F:ubiquitin protein ligase activity"/>
    <property type="evidence" value="ECO:0007669"/>
    <property type="project" value="InterPro"/>
</dbReference>
<dbReference type="EMBL" id="CDQK01000005">
    <property type="protein sequence ID" value="CEP23694.1"/>
    <property type="molecule type" value="Genomic_DNA"/>
</dbReference>
<dbReference type="CDD" id="cd19677">
    <property type="entry name" value="UBR-box_UBR7"/>
    <property type="match status" value="1"/>
</dbReference>
<dbReference type="PANTHER" id="PTHR13513:SF9">
    <property type="entry name" value="E3 UBIQUITIN-PROTEIN LIGASE UBR7-RELATED"/>
    <property type="match status" value="1"/>
</dbReference>
<keyword evidence="3" id="KW-0862">Zinc</keyword>
<keyword evidence="1" id="KW-0479">Metal-binding</keyword>
<dbReference type="PANTHER" id="PTHR13513">
    <property type="entry name" value="E3 UBIQUITIN-PROTEIN LIGASE UBR7"/>
    <property type="match status" value="1"/>
</dbReference>
<protein>
    <submittedName>
        <fullName evidence="6">Protein mlo2</fullName>
    </submittedName>
</protein>
<dbReference type="InterPro" id="IPR047506">
    <property type="entry name" value="UBR7-like_UBR-box"/>
</dbReference>
<dbReference type="InterPro" id="IPR040204">
    <property type="entry name" value="UBR7"/>
</dbReference>
<dbReference type="GO" id="GO:0005737">
    <property type="term" value="C:cytoplasm"/>
    <property type="evidence" value="ECO:0007669"/>
    <property type="project" value="TreeGrafter"/>
</dbReference>
<dbReference type="GeneID" id="30991007"/>
<evidence type="ECO:0000256" key="1">
    <source>
        <dbReference type="ARBA" id="ARBA00022723"/>
    </source>
</evidence>
<sequence length="382" mass="43628">MAANTDSPSVEGSVTAVDYLSSQLSLEREARDLMPYDPKVCSYTMGPTRQQVYACLTCLEKTGIPSGVCYSCSIQCHSDHNLVELFTKRYFTCDCGTTRTKWCCSLRDGVDDDIPESLNRYNHNFRGKFCHCARDYNPVEETGNMLQCILGDTCDEDWFHDYCIMGLPKFDPPSPVEDDKQGVNVLDTLGEPGLDAETMNDNGNEDKEQVIDGFPRFEDFDCYVCWQCVSNHRDFFDKIKDNTDIVADTLQRIEAPTISERNDKIREQGSFLNTLKKRKMDYEYSVFLKSQHESHFKALYDQYQDDNTIHSFLDEFPFLMKDDPVYEPPQDDDDGGSSVYDLGTKAINSLPREKAIEGVQVFEDIKTKLKDFLTPFAQDGVL</sequence>
<accession>A0A1E4RXQ5</accession>
<evidence type="ECO:0000259" key="5">
    <source>
        <dbReference type="PROSITE" id="PS51157"/>
    </source>
</evidence>
<accession>A0A0H5CGI3</accession>
<evidence type="ECO:0000256" key="4">
    <source>
        <dbReference type="PROSITE-ProRule" id="PRU00508"/>
    </source>
</evidence>
<proteinExistence type="predicted"/>
<feature type="domain" description="UBR-type" evidence="5">
    <location>
        <begin position="39"/>
        <end position="109"/>
    </location>
</feature>
<organism evidence="6 8">
    <name type="scientific">Cyberlindnera jadinii (strain ATCC 18201 / CBS 1600 / BCRC 20928 / JCM 3617 / NBRC 0987 / NRRL Y-1542)</name>
    <name type="common">Torula yeast</name>
    <name type="synonym">Candida utilis</name>
    <dbReference type="NCBI Taxonomy" id="983966"/>
    <lineage>
        <taxon>Eukaryota</taxon>
        <taxon>Fungi</taxon>
        <taxon>Dikarya</taxon>
        <taxon>Ascomycota</taxon>
        <taxon>Saccharomycotina</taxon>
        <taxon>Saccharomycetes</taxon>
        <taxon>Phaffomycetales</taxon>
        <taxon>Phaffomycetaceae</taxon>
        <taxon>Cyberlindnera</taxon>
    </lineage>
</organism>
<dbReference type="InterPro" id="IPR003126">
    <property type="entry name" value="Znf_UBR"/>
</dbReference>
<evidence type="ECO:0000256" key="2">
    <source>
        <dbReference type="ARBA" id="ARBA00022771"/>
    </source>
</evidence>
<dbReference type="PROSITE" id="PS51157">
    <property type="entry name" value="ZF_UBR"/>
    <property type="match status" value="1"/>
</dbReference>
<evidence type="ECO:0000313" key="6">
    <source>
        <dbReference type="EMBL" id="CEP23694.1"/>
    </source>
</evidence>
<feature type="zinc finger region" description="UBR-type" evidence="4">
    <location>
        <begin position="39"/>
        <end position="109"/>
    </location>
</feature>
<gene>
    <name evidence="6" type="primary">MLO2</name>
    <name evidence="6" type="ORF">BN1211_4340</name>
    <name evidence="7" type="ORF">CYBJADRAFT_174661</name>
</gene>
<dbReference type="Pfam" id="PF02207">
    <property type="entry name" value="zf-UBR"/>
    <property type="match status" value="1"/>
</dbReference>